<dbReference type="Proteomes" id="UP000425960">
    <property type="component" value="Chromosome"/>
</dbReference>
<dbReference type="EMBL" id="AP021876">
    <property type="protein sequence ID" value="BBO85242.1"/>
    <property type="molecule type" value="Genomic_DNA"/>
</dbReference>
<protein>
    <submittedName>
        <fullName evidence="2">Uncharacterized protein</fullName>
    </submittedName>
</protein>
<dbReference type="AlphaFoldDB" id="A0A5K7ZYA4"/>
<name>A0A5K7ZYA4_9BACT</name>
<dbReference type="KEGG" id="dov:DSCO28_58080"/>
<accession>A0A5K7ZYA4</accession>
<proteinExistence type="predicted"/>
<gene>
    <name evidence="2" type="ORF">DSCO28_58080</name>
</gene>
<feature type="region of interest" description="Disordered" evidence="1">
    <location>
        <begin position="1"/>
        <end position="69"/>
    </location>
</feature>
<evidence type="ECO:0000256" key="1">
    <source>
        <dbReference type="SAM" id="MobiDB-lite"/>
    </source>
</evidence>
<feature type="compositionally biased region" description="Basic and acidic residues" evidence="1">
    <location>
        <begin position="50"/>
        <end position="69"/>
    </location>
</feature>
<feature type="compositionally biased region" description="Polar residues" evidence="1">
    <location>
        <begin position="1"/>
        <end position="13"/>
    </location>
</feature>
<reference evidence="2 3" key="1">
    <citation type="submission" date="2019-11" db="EMBL/GenBank/DDBJ databases">
        <title>Comparative genomics of hydrocarbon-degrading Desulfosarcina strains.</title>
        <authorList>
            <person name="Watanabe M."/>
            <person name="Kojima H."/>
            <person name="Fukui M."/>
        </authorList>
    </citation>
    <scope>NUCLEOTIDE SEQUENCE [LARGE SCALE GENOMIC DNA]</scope>
    <source>
        <strain evidence="2 3">28bB2T</strain>
    </source>
</reference>
<organism evidence="2 3">
    <name type="scientific">Desulfosarcina ovata subsp. sediminis</name>
    <dbReference type="NCBI Taxonomy" id="885957"/>
    <lineage>
        <taxon>Bacteria</taxon>
        <taxon>Pseudomonadati</taxon>
        <taxon>Thermodesulfobacteriota</taxon>
        <taxon>Desulfobacteria</taxon>
        <taxon>Desulfobacterales</taxon>
        <taxon>Desulfosarcinaceae</taxon>
        <taxon>Desulfosarcina</taxon>
    </lineage>
</organism>
<evidence type="ECO:0000313" key="2">
    <source>
        <dbReference type="EMBL" id="BBO85242.1"/>
    </source>
</evidence>
<sequence>MLYIGHNTNFTDQTRTRPNDPSNRIIPKSNAIRGPSPATPHNGLQTVPTIDDRDVTGPSARDRFSANNP</sequence>
<evidence type="ECO:0000313" key="3">
    <source>
        <dbReference type="Proteomes" id="UP000425960"/>
    </source>
</evidence>